<gene>
    <name evidence="1" type="ORF">POT9AD_0189</name>
</gene>
<name>A0A653AXT5_ECTOL</name>
<reference evidence="1" key="1">
    <citation type="submission" date="2018-11" db="EMBL/GenBank/DDBJ databases">
        <authorList>
            <consortium name="Genoscope - CEA"/>
            <person name="William W."/>
        </authorList>
    </citation>
    <scope>NUCLEOTIDE SEQUENCE [LARGE SCALE GENOMIC DNA]</scope>
    <source>
        <strain evidence="1">T9AD</strain>
    </source>
</reference>
<evidence type="ECO:0000313" key="1">
    <source>
        <dbReference type="EMBL" id="VDN61180.1"/>
    </source>
</evidence>
<dbReference type="EMBL" id="LR130779">
    <property type="protein sequence ID" value="VDN61180.1"/>
    <property type="molecule type" value="Genomic_DNA"/>
</dbReference>
<dbReference type="AlphaFoldDB" id="A0A653AXT5"/>
<organism evidence="1">
    <name type="scientific">Ectopseudomonas oleovorans</name>
    <name type="common">Pseudomonas oleovorans</name>
    <dbReference type="NCBI Taxonomy" id="301"/>
    <lineage>
        <taxon>Bacteria</taxon>
        <taxon>Pseudomonadati</taxon>
        <taxon>Pseudomonadota</taxon>
        <taxon>Gammaproteobacteria</taxon>
        <taxon>Pseudomonadales</taxon>
        <taxon>Pseudomonadaceae</taxon>
        <taxon>Ectopseudomonas</taxon>
    </lineage>
</organism>
<protein>
    <submittedName>
        <fullName evidence="1">Uncharacterized protein</fullName>
    </submittedName>
</protein>
<proteinExistence type="predicted"/>
<accession>A0A653AXT5</accession>
<sequence length="92" mass="9844">MLWVVARHAKKQWPAPFYYLGSGRLLLWPGFPRMAGADWRDELRPSYVYVATLGIYPATATLPMLATSSAGVAPCTASVAACCSASPPSAAR</sequence>